<dbReference type="Pfam" id="PF20374">
    <property type="entry name" value="DUF6669"/>
    <property type="match status" value="1"/>
</dbReference>
<dbReference type="EMBL" id="JXXK01000015">
    <property type="protein sequence ID" value="KJF39589.1"/>
    <property type="molecule type" value="Genomic_DNA"/>
</dbReference>
<dbReference type="GeneID" id="42857118"/>
<accession>A0A0D8IYK5</accession>
<reference evidence="2 4" key="2">
    <citation type="submission" date="2015-10" db="EMBL/GenBank/DDBJ databases">
        <title>A novel member of the family Ruminococcaceae isolated from human faeces.</title>
        <authorList>
            <person name="Shkoporov A.N."/>
            <person name="Chaplin A.V."/>
            <person name="Motuzova O.V."/>
            <person name="Kafarskaia L.I."/>
            <person name="Efimov B.A."/>
        </authorList>
    </citation>
    <scope>NUCLEOTIDE SEQUENCE [LARGE SCALE GENOMIC DNA]</scope>
    <source>
        <strain evidence="2 4">668</strain>
    </source>
</reference>
<dbReference type="RefSeq" id="WP_050005548.1">
    <property type="nucleotide sequence ID" value="NZ_CAUBBA010000043.1"/>
</dbReference>
<evidence type="ECO:0000313" key="1">
    <source>
        <dbReference type="EMBL" id="KJF39589.1"/>
    </source>
</evidence>
<proteinExistence type="predicted"/>
<reference evidence="1" key="1">
    <citation type="submission" date="2015-02" db="EMBL/GenBank/DDBJ databases">
        <title>A novel member of the family Ruminococcaceae isolated from human feces.</title>
        <authorList>
            <person name="Shkoporov A.N."/>
            <person name="Chaplin A.V."/>
            <person name="Motuzova O.V."/>
            <person name="Kafarskaia L.I."/>
            <person name="Khokhlova E.V."/>
            <person name="Efimov B.A."/>
        </authorList>
    </citation>
    <scope>NUCLEOTIDE SEQUENCE [LARGE SCALE GENOMIC DNA]</scope>
    <source>
        <strain evidence="1">585-1</strain>
    </source>
</reference>
<comment type="caution">
    <text evidence="1">The sequence shown here is derived from an EMBL/GenBank/DDBJ whole genome shotgun (WGS) entry which is preliminary data.</text>
</comment>
<gene>
    <name evidence="2" type="ORF">ASJ35_05430</name>
    <name evidence="1" type="ORF">TQ39_11045</name>
</gene>
<dbReference type="InterPro" id="IPR046610">
    <property type="entry name" value="DUF6669"/>
</dbReference>
<name>A0A0D8IYK5_9FIRM</name>
<dbReference type="EMBL" id="LMUA01000005">
    <property type="protein sequence ID" value="KUE77011.1"/>
    <property type="molecule type" value="Genomic_DNA"/>
</dbReference>
<protein>
    <submittedName>
        <fullName evidence="1">Uncharacterized protein</fullName>
    </submittedName>
</protein>
<evidence type="ECO:0000313" key="3">
    <source>
        <dbReference type="Proteomes" id="UP000032483"/>
    </source>
</evidence>
<evidence type="ECO:0000313" key="4">
    <source>
        <dbReference type="Proteomes" id="UP000053433"/>
    </source>
</evidence>
<accession>A0A0W7TT89</accession>
<sequence>MPQTNEWLLYRASGQLPRGFQGHISYTTLLPGELRALRVVFTFDKREPQQEPDTLRAGCMAAAAQNLPEGTPVPEALAEHLCTMPKGEINVSLFLNGACVGSAHRNQLTKEMLLAPQGSSEGFVNCRPTGVLRVVLHVLNVLNDETNYTLRLEEVAG</sequence>
<keyword evidence="3" id="KW-1185">Reference proteome</keyword>
<organism evidence="1 3">
    <name type="scientific">Ruthenibacterium lactatiformans</name>
    <dbReference type="NCBI Taxonomy" id="1550024"/>
    <lineage>
        <taxon>Bacteria</taxon>
        <taxon>Bacillati</taxon>
        <taxon>Bacillota</taxon>
        <taxon>Clostridia</taxon>
        <taxon>Eubacteriales</taxon>
        <taxon>Oscillospiraceae</taxon>
        <taxon>Ruthenibacterium</taxon>
    </lineage>
</organism>
<dbReference type="Proteomes" id="UP000032483">
    <property type="component" value="Unassembled WGS sequence"/>
</dbReference>
<dbReference type="AlphaFoldDB" id="A0A0D8IYK5"/>
<evidence type="ECO:0000313" key="2">
    <source>
        <dbReference type="EMBL" id="KUE77011.1"/>
    </source>
</evidence>
<dbReference type="Proteomes" id="UP000053433">
    <property type="component" value="Unassembled WGS sequence"/>
</dbReference>